<name>A0ABU9VWI5_9CLOT</name>
<reference evidence="1 2" key="1">
    <citation type="submission" date="2024-04" db="EMBL/GenBank/DDBJ databases">
        <title>Genome sequencing and metabolic network reconstruction of aminoacids and betaine degradation by Anoxynatronum sibiricum.</title>
        <authorList>
            <person name="Detkova E.N."/>
            <person name="Boltjanskaja Y.V."/>
            <person name="Mardanov A.V."/>
            <person name="Kevbrin V."/>
        </authorList>
    </citation>
    <scope>NUCLEOTIDE SEQUENCE [LARGE SCALE GENOMIC DNA]</scope>
    <source>
        <strain evidence="1 2">Z-7981</strain>
    </source>
</reference>
<evidence type="ECO:0000313" key="2">
    <source>
        <dbReference type="Proteomes" id="UP001407405"/>
    </source>
</evidence>
<organism evidence="1 2">
    <name type="scientific">Anoxynatronum sibiricum</name>
    <dbReference type="NCBI Taxonomy" id="210623"/>
    <lineage>
        <taxon>Bacteria</taxon>
        <taxon>Bacillati</taxon>
        <taxon>Bacillota</taxon>
        <taxon>Clostridia</taxon>
        <taxon>Eubacteriales</taxon>
        <taxon>Clostridiaceae</taxon>
        <taxon>Anoxynatronum</taxon>
    </lineage>
</organism>
<sequence>MGTDDLFKKRKGAKKKRSLNHRQLLPPSYLIVCEGTKTEPNYFEGLKRYTESTFHERLVIKKRPSQEHPAISVEQELLHYSGSINL</sequence>
<dbReference type="RefSeq" id="WP_343186818.1">
    <property type="nucleotide sequence ID" value="NZ_JBCITM010000017.1"/>
</dbReference>
<dbReference type="InterPro" id="IPR025591">
    <property type="entry name" value="RloB"/>
</dbReference>
<dbReference type="Proteomes" id="UP001407405">
    <property type="component" value="Unassembled WGS sequence"/>
</dbReference>
<accession>A0ABU9VWI5</accession>
<protein>
    <submittedName>
        <fullName evidence="1">RloB domain-containing protein</fullName>
    </submittedName>
</protein>
<proteinExistence type="predicted"/>
<dbReference type="Pfam" id="PF13707">
    <property type="entry name" value="RloB"/>
    <property type="match status" value="1"/>
</dbReference>
<comment type="caution">
    <text evidence="1">The sequence shown here is derived from an EMBL/GenBank/DDBJ whole genome shotgun (WGS) entry which is preliminary data.</text>
</comment>
<dbReference type="EMBL" id="JBCITM010000017">
    <property type="protein sequence ID" value="MEN1761532.1"/>
    <property type="molecule type" value="Genomic_DNA"/>
</dbReference>
<gene>
    <name evidence="1" type="ORF">AAIG11_13670</name>
</gene>
<keyword evidence="2" id="KW-1185">Reference proteome</keyword>
<evidence type="ECO:0000313" key="1">
    <source>
        <dbReference type="EMBL" id="MEN1761532.1"/>
    </source>
</evidence>